<organism evidence="1">
    <name type="scientific">viral metagenome</name>
    <dbReference type="NCBI Taxonomy" id="1070528"/>
    <lineage>
        <taxon>unclassified sequences</taxon>
        <taxon>metagenomes</taxon>
        <taxon>organismal metagenomes</taxon>
    </lineage>
</organism>
<accession>A0A6C0HYN9</accession>
<dbReference type="AlphaFoldDB" id="A0A6C0HYN9"/>
<reference evidence="1" key="1">
    <citation type="journal article" date="2020" name="Nature">
        <title>Giant virus diversity and host interactions through global metagenomics.</title>
        <authorList>
            <person name="Schulz F."/>
            <person name="Roux S."/>
            <person name="Paez-Espino D."/>
            <person name="Jungbluth S."/>
            <person name="Walsh D.A."/>
            <person name="Denef V.J."/>
            <person name="McMahon K.D."/>
            <person name="Konstantinidis K.T."/>
            <person name="Eloe-Fadrosh E.A."/>
            <person name="Kyrpides N.C."/>
            <person name="Woyke T."/>
        </authorList>
    </citation>
    <scope>NUCLEOTIDE SEQUENCE</scope>
    <source>
        <strain evidence="1">GVMAG-M-3300023184-17</strain>
    </source>
</reference>
<protein>
    <submittedName>
        <fullName evidence="1">Uncharacterized protein</fullName>
    </submittedName>
</protein>
<name>A0A6C0HYN9_9ZZZZ</name>
<proteinExistence type="predicted"/>
<sequence>MSGIYFGTVFQIDTPSGVPPLTNFRLSDGTKPENVFFSGIPCVVVFITNRNVTIGLYQTSTNTRIFSNNTTATTVGIQMYTNYIANITPKYYFSTLLDGNVFSPGQNNPFPIPDVPPVIINPPDAYKNRIYRYFTSLNSADVNLNNDTTVTLGWSSSDISGSYGGDVADVKMYRSDGTLQVDTTTITNDFTIPIALLTTIPSGIYYYTYDFVTKRIELMQQYGYAVNYSYGTNAPETTGNFTFITQFLQSITAGNIAPGGTTTIIPTFGIGYPLNTYQITVNDATTSTRRSRLPYLYTPPANPTTRIYTITVNGSSDTYDTNSHTATFTAYQYVANLAISVRIIQSSINQLTWTGGSTTEQFQYGTTAITTNGSTSFVSGNKVDSSGLVAGTAYAIQPTNTNENSGSYTPFYFDSILPNQHVQIETDRYLQTYTLTWNAYYTASSPAPDGTRHYQVTFTGSSPYIGTSTYNVLTIPYSAVIYDVPYSIQVEDVLVATDIYFFDTPTDFAITPNKINFENTLSWVSGENPVYNVRLGDYTFQSSSPYTYNFTEDILDPTGDVSFWPLGSPETSSIITDSYNLSADTIYVALPASIPIFSGVFFSYDIGAVLYRNDTYSMSLYRNGAVVQELEANVANPFTWFPYKYVVTYQPGDQIYLKSNEHLNYGVSVPFTFVVNASVALDTEYTVFSTIVATMTIDAETSFTAQLRGPVTIPVTFTQQGNQYTIPLNPYSIPLGNYQLDFLLVNSPTIIVTSPTFLVTTGVTVDQPEYTIISTVNATLYVGVPTTFTVTLQDVGQLFPPITLPSFTANLLSTYSFRLYGLPVTDTNYVLRFTADTVLTSPIFAVSTTYFSLEKPVVPTPPSRATSNTLCVTAKKNTVPTTIISIMNGIVYPKAIRGQPQFLVPCGILPYVKELTELLKTMSLRDALIFLIQKYDIPQSTPAITNQKRYQLPTANFKVLNPILQYTSSFRLRSKISGNSVPISTAFVQKLSDARVLTLCNDDTKTFSSSYTDMLKNATYWISTLAPFTKDGDYTFCVVRPLQGSLKQFITASISLKDNLLIFTPVILRVVLSFYEPYGPVDFSIMFTSPLLSEILKYLSAQYEKIYINPATAL</sequence>
<dbReference type="EMBL" id="MN740041">
    <property type="protein sequence ID" value="QHT85267.1"/>
    <property type="molecule type" value="Genomic_DNA"/>
</dbReference>
<evidence type="ECO:0000313" key="1">
    <source>
        <dbReference type="EMBL" id="QHT85267.1"/>
    </source>
</evidence>